<dbReference type="Pfam" id="PF03105">
    <property type="entry name" value="SPX"/>
    <property type="match status" value="1"/>
</dbReference>
<name>A0A0D1YQH7_9PEZI</name>
<evidence type="ECO:0000256" key="3">
    <source>
        <dbReference type="ARBA" id="ARBA00022833"/>
    </source>
</evidence>
<dbReference type="GO" id="GO:0008270">
    <property type="term" value="F:zinc ion binding"/>
    <property type="evidence" value="ECO:0007669"/>
    <property type="project" value="UniProtKB-KW"/>
</dbReference>
<dbReference type="SMART" id="SM00184">
    <property type="entry name" value="RING"/>
    <property type="match status" value="1"/>
</dbReference>
<dbReference type="PANTHER" id="PTHR23327:SF51">
    <property type="entry name" value="TRANSCRIPTIONAL REGULATOR OF YEAST FORM ADHERENCE 3"/>
    <property type="match status" value="1"/>
</dbReference>
<sequence length="512" mass="58333">MKFGHEYKNFLEQGGFPSDWVESAISYQKLKKCIKRVRLELAAIGLDPETLRTLIDHAEAKDEETNNERPLRYEFERKEGRPGHTRSASGPIQPKLLFLIDEATGEPVNAQLSPETKRYVHELALAERLTTVQLDDAPDHSSVVSAGSNRSSIAETVSSAGSAAKVSPKATHKLIEVPLASDSEFFGLLQTELSGLAHLQDSEQHKIQGEISGVGDSLAKVVDPSTKSGRADLDQWRRIFELYMDTSVFFNIGERNHGVQQFSAAQERYNKFLSNAQKANLLRKFKRKESMNALQHFLRINVELLQNLRFQEINQTAMIKILKKFDKRTSLNVKSIFPKATPVTPISLSKSLSQSLSQEITTRILSIIPSLDDYLCPICSDLAWRPIRLRCKHIFCIRCLIRLQREKKDRCPLCRENVVMQADSSSLDTGLIEYMKLWFPAEVKAKQRTNEKIALEEQFSKTLSNAQYLGLLPRREKRSMATRLHFFFHGVEHPDESSPSMWQRPERPERPS</sequence>
<dbReference type="VEuPathDB" id="FungiDB:PV09_05915"/>
<evidence type="ECO:0000256" key="2">
    <source>
        <dbReference type="ARBA" id="ARBA00022771"/>
    </source>
</evidence>
<dbReference type="SUPFAM" id="SSF57850">
    <property type="entry name" value="RING/U-box"/>
    <property type="match status" value="1"/>
</dbReference>
<dbReference type="PROSITE" id="PS00518">
    <property type="entry name" value="ZF_RING_1"/>
    <property type="match status" value="1"/>
</dbReference>
<dbReference type="PROSITE" id="PS50089">
    <property type="entry name" value="ZF_RING_2"/>
    <property type="match status" value="1"/>
</dbReference>
<keyword evidence="2 4" id="KW-0863">Zinc-finger</keyword>
<dbReference type="PROSITE" id="PS51382">
    <property type="entry name" value="SPX"/>
    <property type="match status" value="1"/>
</dbReference>
<feature type="domain" description="SPX" evidence="7">
    <location>
        <begin position="1"/>
        <end position="339"/>
    </location>
</feature>
<evidence type="ECO:0000313" key="9">
    <source>
        <dbReference type="Proteomes" id="UP000053259"/>
    </source>
</evidence>
<evidence type="ECO:0008006" key="10">
    <source>
        <dbReference type="Google" id="ProtNLM"/>
    </source>
</evidence>
<evidence type="ECO:0000256" key="5">
    <source>
        <dbReference type="SAM" id="MobiDB-lite"/>
    </source>
</evidence>
<dbReference type="Gene3D" id="3.30.40.10">
    <property type="entry name" value="Zinc/RING finger domain, C3HC4 (zinc finger)"/>
    <property type="match status" value="1"/>
</dbReference>
<keyword evidence="3" id="KW-0862">Zinc</keyword>
<dbReference type="RefSeq" id="XP_016212731.1">
    <property type="nucleotide sequence ID" value="XM_016359482.1"/>
</dbReference>
<feature type="domain" description="RING-type" evidence="6">
    <location>
        <begin position="376"/>
        <end position="415"/>
    </location>
</feature>
<dbReference type="Proteomes" id="UP000053259">
    <property type="component" value="Unassembled WGS sequence"/>
</dbReference>
<dbReference type="InterPro" id="IPR004331">
    <property type="entry name" value="SPX_dom"/>
</dbReference>
<proteinExistence type="predicted"/>
<dbReference type="EMBL" id="KN847547">
    <property type="protein sequence ID" value="KIW02862.1"/>
    <property type="molecule type" value="Genomic_DNA"/>
</dbReference>
<dbReference type="Pfam" id="PF15227">
    <property type="entry name" value="zf-C3HC4_4"/>
    <property type="match status" value="1"/>
</dbReference>
<reference evidence="8 9" key="1">
    <citation type="submission" date="2015-01" db="EMBL/GenBank/DDBJ databases">
        <title>The Genome Sequence of Ochroconis gallopava CBS43764.</title>
        <authorList>
            <consortium name="The Broad Institute Genomics Platform"/>
            <person name="Cuomo C."/>
            <person name="de Hoog S."/>
            <person name="Gorbushina A."/>
            <person name="Stielow B."/>
            <person name="Teixiera M."/>
            <person name="Abouelleil A."/>
            <person name="Chapman S.B."/>
            <person name="Priest M."/>
            <person name="Young S.K."/>
            <person name="Wortman J."/>
            <person name="Nusbaum C."/>
            <person name="Birren B."/>
        </authorList>
    </citation>
    <scope>NUCLEOTIDE SEQUENCE [LARGE SCALE GENOMIC DNA]</scope>
    <source>
        <strain evidence="8 9">CBS 43764</strain>
    </source>
</reference>
<evidence type="ECO:0000259" key="6">
    <source>
        <dbReference type="PROSITE" id="PS50089"/>
    </source>
</evidence>
<keyword evidence="9" id="KW-1185">Reference proteome</keyword>
<organism evidence="8 9">
    <name type="scientific">Verruconis gallopava</name>
    <dbReference type="NCBI Taxonomy" id="253628"/>
    <lineage>
        <taxon>Eukaryota</taxon>
        <taxon>Fungi</taxon>
        <taxon>Dikarya</taxon>
        <taxon>Ascomycota</taxon>
        <taxon>Pezizomycotina</taxon>
        <taxon>Dothideomycetes</taxon>
        <taxon>Pleosporomycetidae</taxon>
        <taxon>Venturiales</taxon>
        <taxon>Sympoventuriaceae</taxon>
        <taxon>Verruconis</taxon>
    </lineage>
</organism>
<accession>A0A0D1YQH7</accession>
<dbReference type="OrthoDB" id="5588846at2759"/>
<evidence type="ECO:0000259" key="7">
    <source>
        <dbReference type="PROSITE" id="PS51382"/>
    </source>
</evidence>
<dbReference type="PANTHER" id="PTHR23327">
    <property type="entry name" value="RING FINGER PROTEIN 127"/>
    <property type="match status" value="1"/>
</dbReference>
<feature type="region of interest" description="Disordered" evidence="5">
    <location>
        <begin position="493"/>
        <end position="512"/>
    </location>
</feature>
<dbReference type="AlphaFoldDB" id="A0A0D1YQH7"/>
<dbReference type="InterPro" id="IPR001841">
    <property type="entry name" value="Znf_RING"/>
</dbReference>
<dbReference type="InParanoid" id="A0A0D1YQH7"/>
<dbReference type="InterPro" id="IPR013083">
    <property type="entry name" value="Znf_RING/FYVE/PHD"/>
</dbReference>
<evidence type="ECO:0000256" key="1">
    <source>
        <dbReference type="ARBA" id="ARBA00022723"/>
    </source>
</evidence>
<dbReference type="STRING" id="253628.A0A0D1YQH7"/>
<keyword evidence="1" id="KW-0479">Metal-binding</keyword>
<dbReference type="HOGENOM" id="CLU_017137_2_1_1"/>
<evidence type="ECO:0000256" key="4">
    <source>
        <dbReference type="PROSITE-ProRule" id="PRU00175"/>
    </source>
</evidence>
<protein>
    <recommendedName>
        <fullName evidence="10">RING-type domain-containing protein</fullName>
    </recommendedName>
</protein>
<evidence type="ECO:0000313" key="8">
    <source>
        <dbReference type="EMBL" id="KIW02862.1"/>
    </source>
</evidence>
<gene>
    <name evidence="8" type="ORF">PV09_05915</name>
</gene>
<dbReference type="GeneID" id="27313888"/>
<dbReference type="InterPro" id="IPR017907">
    <property type="entry name" value="Znf_RING_CS"/>
</dbReference>